<keyword evidence="2" id="KW-1185">Reference proteome</keyword>
<accession>A0AAV5VDL7</accession>
<proteinExistence type="predicted"/>
<organism evidence="1 2">
    <name type="scientific">Pristionchus fissidentatus</name>
    <dbReference type="NCBI Taxonomy" id="1538716"/>
    <lineage>
        <taxon>Eukaryota</taxon>
        <taxon>Metazoa</taxon>
        <taxon>Ecdysozoa</taxon>
        <taxon>Nematoda</taxon>
        <taxon>Chromadorea</taxon>
        <taxon>Rhabditida</taxon>
        <taxon>Rhabditina</taxon>
        <taxon>Diplogasteromorpha</taxon>
        <taxon>Diplogasteroidea</taxon>
        <taxon>Neodiplogasteridae</taxon>
        <taxon>Pristionchus</taxon>
    </lineage>
</organism>
<protein>
    <submittedName>
        <fullName evidence="1">Uncharacterized protein</fullName>
    </submittedName>
</protein>
<dbReference type="EMBL" id="BTSY01000002">
    <property type="protein sequence ID" value="GMT16288.1"/>
    <property type="molecule type" value="Genomic_DNA"/>
</dbReference>
<evidence type="ECO:0000313" key="2">
    <source>
        <dbReference type="Proteomes" id="UP001432322"/>
    </source>
</evidence>
<dbReference type="Proteomes" id="UP001432322">
    <property type="component" value="Unassembled WGS sequence"/>
</dbReference>
<dbReference type="AlphaFoldDB" id="A0AAV5VDL7"/>
<evidence type="ECO:0000313" key="1">
    <source>
        <dbReference type="EMBL" id="GMT16288.1"/>
    </source>
</evidence>
<sequence>MRRRHPCRPNEKSLCRILLQAGCRFRPAIDSLLQSSIRRLSCVRVDSFHLHDASRCLVPCLTSSCGVPGGTPRSWWPRMPLSALPHRICRASSRRHGRHLPGVVISCMVSASSTGAGDQLSPS</sequence>
<name>A0AAV5VDL7_9BILA</name>
<reference evidence="1" key="1">
    <citation type="submission" date="2023-10" db="EMBL/GenBank/DDBJ databases">
        <title>Genome assembly of Pristionchus species.</title>
        <authorList>
            <person name="Yoshida K."/>
            <person name="Sommer R.J."/>
        </authorList>
    </citation>
    <scope>NUCLEOTIDE SEQUENCE</scope>
    <source>
        <strain evidence="1">RS5133</strain>
    </source>
</reference>
<comment type="caution">
    <text evidence="1">The sequence shown here is derived from an EMBL/GenBank/DDBJ whole genome shotgun (WGS) entry which is preliminary data.</text>
</comment>
<gene>
    <name evidence="1" type="ORF">PFISCL1PPCAC_7585</name>
</gene>